<proteinExistence type="predicted"/>
<sequence length="279" mass="31197">MDKKSVRAVAVTIFSGVLFLESMFAGGVASEETGKVLDGMRGLRRVNNVHYLVTNSYSGSQDIVQQTQEIWADLLDETWAAEYKNTDADGAMTFLKEFCDGVTVNSYQAGVWSQWNGYSTTTDIPNYQALTNPGYREEDVVSAECVDLDDGATQIIFSLSGQQLKEKRDQALDLIEPAGMEVEDDTEQMDKMSVYYQQYQKTGYQNERIAYTINKSGVLTGMEYSFDVKRPKVVIKGGEQKLEGEEEYAMGVKIEVLSYNQANIPKVIRKCAADAGYDR</sequence>
<gene>
    <name evidence="1" type="ORF">ERS852572_03196</name>
</gene>
<organism evidence="1 2">
    <name type="scientific">Roseburia intestinalis</name>
    <dbReference type="NCBI Taxonomy" id="166486"/>
    <lineage>
        <taxon>Bacteria</taxon>
        <taxon>Bacillati</taxon>
        <taxon>Bacillota</taxon>
        <taxon>Clostridia</taxon>
        <taxon>Lachnospirales</taxon>
        <taxon>Lachnospiraceae</taxon>
        <taxon>Roseburia</taxon>
    </lineage>
</organism>
<dbReference type="AlphaFoldDB" id="A0A173VLZ0"/>
<dbReference type="GeneID" id="61431350"/>
<protein>
    <submittedName>
        <fullName evidence="1">Uncharacterized protein</fullName>
    </submittedName>
</protein>
<evidence type="ECO:0000313" key="1">
    <source>
        <dbReference type="EMBL" id="CUN28342.1"/>
    </source>
</evidence>
<dbReference type="PaxDb" id="166486-ERS852572_03196"/>
<dbReference type="STRING" id="166486.ERS852572_03196"/>
<accession>A0A173VLZ0</accession>
<reference evidence="1 2" key="1">
    <citation type="submission" date="2015-09" db="EMBL/GenBank/DDBJ databases">
        <authorList>
            <consortium name="Pathogen Informatics"/>
        </authorList>
    </citation>
    <scope>NUCLEOTIDE SEQUENCE [LARGE SCALE GENOMIC DNA]</scope>
    <source>
        <strain evidence="1 2">2789STDY5834960</strain>
    </source>
</reference>
<evidence type="ECO:0000313" key="2">
    <source>
        <dbReference type="Proteomes" id="UP000095350"/>
    </source>
</evidence>
<name>A0A173VLZ0_9FIRM</name>
<dbReference type="OrthoDB" id="9876321at2"/>
<dbReference type="Proteomes" id="UP000095350">
    <property type="component" value="Unassembled WGS sequence"/>
</dbReference>
<dbReference type="EMBL" id="CYXZ01000029">
    <property type="protein sequence ID" value="CUN28342.1"/>
    <property type="molecule type" value="Genomic_DNA"/>
</dbReference>
<dbReference type="RefSeq" id="WP_006857142.1">
    <property type="nucleotide sequence ID" value="NZ_CABIYH010000029.1"/>
</dbReference>